<dbReference type="AlphaFoldDB" id="A0AAV2Z1C0"/>
<dbReference type="Proteomes" id="UP001146120">
    <property type="component" value="Unassembled WGS sequence"/>
</dbReference>
<reference evidence="2" key="1">
    <citation type="submission" date="2022-11" db="EMBL/GenBank/DDBJ databases">
        <authorList>
            <person name="Morgan W.R."/>
            <person name="Tartar A."/>
        </authorList>
    </citation>
    <scope>NUCLEOTIDE SEQUENCE</scope>
    <source>
        <strain evidence="2">ARSEF 373</strain>
    </source>
</reference>
<evidence type="ECO:0000313" key="3">
    <source>
        <dbReference type="Proteomes" id="UP001146120"/>
    </source>
</evidence>
<gene>
    <name evidence="2" type="ORF">N0F65_000397</name>
</gene>
<proteinExistence type="predicted"/>
<dbReference type="Pfam" id="PF04991">
    <property type="entry name" value="LicD"/>
    <property type="match status" value="1"/>
</dbReference>
<keyword evidence="3" id="KW-1185">Reference proteome</keyword>
<evidence type="ECO:0000259" key="1">
    <source>
        <dbReference type="Pfam" id="PF04991"/>
    </source>
</evidence>
<dbReference type="EMBL" id="DAKRPA010000070">
    <property type="protein sequence ID" value="DBA00106.1"/>
    <property type="molecule type" value="Genomic_DNA"/>
</dbReference>
<evidence type="ECO:0000313" key="2">
    <source>
        <dbReference type="EMBL" id="DBA00106.1"/>
    </source>
</evidence>
<comment type="caution">
    <text evidence="2">The sequence shown here is derived from an EMBL/GenBank/DDBJ whole genome shotgun (WGS) entry which is preliminary data.</text>
</comment>
<dbReference type="InterPro" id="IPR007074">
    <property type="entry name" value="LicD/FKTN/FKRP_NTP_transf"/>
</dbReference>
<organism evidence="2 3">
    <name type="scientific">Lagenidium giganteum</name>
    <dbReference type="NCBI Taxonomy" id="4803"/>
    <lineage>
        <taxon>Eukaryota</taxon>
        <taxon>Sar</taxon>
        <taxon>Stramenopiles</taxon>
        <taxon>Oomycota</taxon>
        <taxon>Peronosporomycetes</taxon>
        <taxon>Pythiales</taxon>
        <taxon>Pythiaceae</taxon>
    </lineage>
</organism>
<name>A0AAV2Z1C0_9STRA</name>
<dbReference type="GO" id="GO:0009100">
    <property type="term" value="P:glycoprotein metabolic process"/>
    <property type="evidence" value="ECO:0007669"/>
    <property type="project" value="UniProtKB-ARBA"/>
</dbReference>
<dbReference type="InterPro" id="IPR052942">
    <property type="entry name" value="LPS_cholinephosphotransferase"/>
</dbReference>
<feature type="domain" description="LicD/FKTN/FKRP nucleotidyltransferase" evidence="1">
    <location>
        <begin position="30"/>
        <end position="77"/>
    </location>
</feature>
<reference evidence="2" key="2">
    <citation type="journal article" date="2023" name="Microbiol Resour">
        <title>Decontamination and Annotation of the Draft Genome Sequence of the Oomycete Lagenidium giganteum ARSEF 373.</title>
        <authorList>
            <person name="Morgan W.R."/>
            <person name="Tartar A."/>
        </authorList>
    </citation>
    <scope>NUCLEOTIDE SEQUENCE</scope>
    <source>
        <strain evidence="2">ARSEF 373</strain>
    </source>
</reference>
<dbReference type="PANTHER" id="PTHR43404:SF1">
    <property type="entry name" value="MNN4P"/>
    <property type="match status" value="1"/>
</dbReference>
<protein>
    <recommendedName>
        <fullName evidence="1">LicD/FKTN/FKRP nucleotidyltransferase domain-containing protein</fullName>
    </recommendedName>
</protein>
<dbReference type="PANTHER" id="PTHR43404">
    <property type="entry name" value="LIPOPOLYSACCHARIDE CHOLINEPHOSPHOTRANSFERASE LICD"/>
    <property type="match status" value="1"/>
</dbReference>
<sequence length="192" mass="21824">MREGACWKRRQVQHMLVELVRNLHNFLELHGITHWVDSGTLIGAVRHRGIVPYDQDADFGIDVAGYNYLRDTKVEVPAPYVLHVWNSSVNDPGNRDPPLPIRFINSESGLYVDVFVFIEEVKNGTIYMGPIESGCWGGCVECPTRNGGGHFQIPRDWILPVHPCKFNNFSVSCPHDTDKYLAHLFGDYMTPK</sequence>
<accession>A0AAV2Z1C0</accession>